<feature type="domain" description="Xylulose 5-phosphate/Fructose 6-phosphate phosphoketolase N-terminal" evidence="6">
    <location>
        <begin position="1"/>
        <end position="338"/>
    </location>
</feature>
<dbReference type="SUPFAM" id="SSF52518">
    <property type="entry name" value="Thiamin diphosphate-binding fold (THDP-binding)"/>
    <property type="match status" value="2"/>
</dbReference>
<dbReference type="RefSeq" id="XP_006695335.1">
    <property type="nucleotide sequence ID" value="XM_006695272.1"/>
</dbReference>
<evidence type="ECO:0000313" key="8">
    <source>
        <dbReference type="Proteomes" id="UP000008066"/>
    </source>
</evidence>
<dbReference type="PIRSF" id="PIRSF017245">
    <property type="entry name" value="Phosphoketolase"/>
    <property type="match status" value="1"/>
</dbReference>
<evidence type="ECO:0000256" key="2">
    <source>
        <dbReference type="ARBA" id="ARBA00005623"/>
    </source>
</evidence>
<protein>
    <submittedName>
        <fullName evidence="7">Aldehyde-lyase-like protein</fullName>
    </submittedName>
</protein>
<dbReference type="Pfam" id="PF03894">
    <property type="entry name" value="XFP"/>
    <property type="match status" value="1"/>
</dbReference>
<dbReference type="InterPro" id="IPR018969">
    <property type="entry name" value="Xul5P/Fru6P_PKetolase_C"/>
</dbReference>
<dbReference type="Gene3D" id="3.40.50.970">
    <property type="match status" value="2"/>
</dbReference>
<gene>
    <name evidence="7" type="ORF">CTHT_0049850</name>
</gene>
<dbReference type="Gene3D" id="3.40.50.920">
    <property type="match status" value="1"/>
</dbReference>
<dbReference type="InterPro" id="IPR005593">
    <property type="entry name" value="Xul5P/Fru6P_PKetolase"/>
</dbReference>
<dbReference type="Pfam" id="PF09364">
    <property type="entry name" value="XFP_N"/>
    <property type="match status" value="1"/>
</dbReference>
<name>G0SBD3_CHATD</name>
<feature type="domain" description="Xylulose 5-phosphate/Fructose 6-phosphate phosphoketolase C-terminal" evidence="5">
    <location>
        <begin position="552"/>
        <end position="757"/>
    </location>
</feature>
<evidence type="ECO:0000256" key="4">
    <source>
        <dbReference type="ARBA" id="ARBA00023239"/>
    </source>
</evidence>
<sequence length="760" mass="84518">MIFLRDNTLLERPLRFEDIKPRLLGHWGTCPGLILLHAHLSLLIRNHDLDMIYVIGPGHGAPAALACLWLERSLENFYPGEYGVNREGLGRLIARFAVPGGFPSHINAETPGAIHEGGELGYALAVSFGAVMDKPDVIVACVVGDGEAETGATAAAWHAHKFIDPRESGAVLPILHVNGFKISERTIFGTMDDKELVALFSGYGWLVCIVDDLEHIDEQLYSALEWALAEIHTIQQAAREEKPILKPRWPMIVLKTPKGWTGPKEIDGKILEGSFTSHQVPLPKANSDKAHLTALQEWLSSYRIHELLDPEGHPVPIVAHILPQNETKRLGRLRLTHESYTPLNEVPWHPFSFPKGADASSMKAVGNYLDAVFQANPHTIRLFSPDELESNKLSSILTHTGRNFQWDEHSFAKDGRVIEVLSEHLCQGFMEGYTLTGRTGIFPSYEAFLGIVSTMVVQYGKFVKIAKQGGGGSRRTRWRGDLHSLNYIETSTWTRQEHNGFSHQNPGFVGTVLSMKAEFARVYFPPDANTFLYTLHHCLESNNLVNLLIGSKHPAPTYLSPEEASLHCSRGAGIFYFASSPGDVVPNIVLVGIGTELTFEVIAAASLLHTLVPHLRIRVVNVVDLMRLSAEGSHSHSLTLGEFEELFTADKPVLFNYHGYVSDLQALLFGRREGVGRMWVRGYREEGSTTTPFEMMVVNGVSRFDVVKWAIKRGVEGGVLGEGEGGRVLNQIERKEQSVRGFIREHGKDPDDMYDMPKFE</sequence>
<dbReference type="PANTHER" id="PTHR31273:SF1">
    <property type="entry name" value="PHOSPHOKETOLASE-RELATED"/>
    <property type="match status" value="1"/>
</dbReference>
<dbReference type="InterPro" id="IPR019789">
    <property type="entry name" value="Xul5P/Fru6P_PKetolase_ThDP_BS"/>
</dbReference>
<dbReference type="EMBL" id="GL988044">
    <property type="protein sequence ID" value="EGS19513.1"/>
    <property type="molecule type" value="Genomic_DNA"/>
</dbReference>
<dbReference type="KEGG" id="cthr:CTHT_0049850"/>
<dbReference type="InterPro" id="IPR029061">
    <property type="entry name" value="THDP-binding"/>
</dbReference>
<evidence type="ECO:0000259" key="6">
    <source>
        <dbReference type="Pfam" id="PF09364"/>
    </source>
</evidence>
<reference evidence="7 8" key="1">
    <citation type="journal article" date="2011" name="Cell">
        <title>Insight into structure and assembly of the nuclear pore complex by utilizing the genome of a eukaryotic thermophile.</title>
        <authorList>
            <person name="Amlacher S."/>
            <person name="Sarges P."/>
            <person name="Flemming D."/>
            <person name="van Noort V."/>
            <person name="Kunze R."/>
            <person name="Devos D.P."/>
            <person name="Arumugam M."/>
            <person name="Bork P."/>
            <person name="Hurt E."/>
        </authorList>
    </citation>
    <scope>NUCLEOTIDE SEQUENCE [LARGE SCALE GENOMIC DNA]</scope>
    <source>
        <strain evidence="8">DSM 1495 / CBS 144.50 / IMI 039719</strain>
    </source>
</reference>
<dbReference type="Proteomes" id="UP000008066">
    <property type="component" value="Unassembled WGS sequence"/>
</dbReference>
<dbReference type="OMA" id="GCMDDRE"/>
<comment type="cofactor">
    <cofactor evidence="1">
        <name>thiamine diphosphate</name>
        <dbReference type="ChEBI" id="CHEBI:58937"/>
    </cofactor>
</comment>
<dbReference type="STRING" id="759272.G0SBD3"/>
<dbReference type="InterPro" id="IPR018970">
    <property type="entry name" value="Xul5P/Fru6P_PKetolase_N"/>
</dbReference>
<dbReference type="PROSITE" id="PS60002">
    <property type="entry name" value="PHOSPHOKETOLASE_1"/>
    <property type="match status" value="1"/>
</dbReference>
<evidence type="ECO:0000256" key="3">
    <source>
        <dbReference type="ARBA" id="ARBA00023052"/>
    </source>
</evidence>
<dbReference type="eggNOG" id="ENOG502QUUF">
    <property type="taxonomic scope" value="Eukaryota"/>
</dbReference>
<organism evidence="8">
    <name type="scientific">Chaetomium thermophilum (strain DSM 1495 / CBS 144.50 / IMI 039719)</name>
    <name type="common">Thermochaetoides thermophila</name>
    <dbReference type="NCBI Taxonomy" id="759272"/>
    <lineage>
        <taxon>Eukaryota</taxon>
        <taxon>Fungi</taxon>
        <taxon>Dikarya</taxon>
        <taxon>Ascomycota</taxon>
        <taxon>Pezizomycotina</taxon>
        <taxon>Sordariomycetes</taxon>
        <taxon>Sordariomycetidae</taxon>
        <taxon>Sordariales</taxon>
        <taxon>Chaetomiaceae</taxon>
        <taxon>Thermochaetoides</taxon>
    </lineage>
</organism>
<keyword evidence="4 7" id="KW-0456">Lyase</keyword>
<keyword evidence="8" id="KW-1185">Reference proteome</keyword>
<accession>G0SBD3</accession>
<evidence type="ECO:0000256" key="1">
    <source>
        <dbReference type="ARBA" id="ARBA00001964"/>
    </source>
</evidence>
<dbReference type="InterPro" id="IPR009014">
    <property type="entry name" value="Transketo_C/PFOR_II"/>
</dbReference>
<keyword evidence="3" id="KW-0786">Thiamine pyrophosphate</keyword>
<proteinExistence type="inferred from homology"/>
<dbReference type="AlphaFoldDB" id="G0SBD3"/>
<evidence type="ECO:0000259" key="5">
    <source>
        <dbReference type="Pfam" id="PF09363"/>
    </source>
</evidence>
<dbReference type="GO" id="GO:0016832">
    <property type="term" value="F:aldehyde-lyase activity"/>
    <property type="evidence" value="ECO:0007669"/>
    <property type="project" value="InterPro"/>
</dbReference>
<dbReference type="InterPro" id="IPR019790">
    <property type="entry name" value="Xul5P/Fru6P_PKetolase_CS"/>
</dbReference>
<dbReference type="GO" id="GO:0005975">
    <property type="term" value="P:carbohydrate metabolic process"/>
    <property type="evidence" value="ECO:0007669"/>
    <property type="project" value="InterPro"/>
</dbReference>
<dbReference type="PROSITE" id="PS60003">
    <property type="entry name" value="PHOSPHOKETOLASE_2"/>
    <property type="match status" value="1"/>
</dbReference>
<dbReference type="OrthoDB" id="2532903at2759"/>
<dbReference type="GeneID" id="18259023"/>
<evidence type="ECO:0000313" key="7">
    <source>
        <dbReference type="EMBL" id="EGS19513.1"/>
    </source>
</evidence>
<dbReference type="PANTHER" id="PTHR31273">
    <property type="entry name" value="PHOSPHOKETOLASE-RELATED"/>
    <property type="match status" value="1"/>
</dbReference>
<comment type="similarity">
    <text evidence="2">Belongs to the XFP family.</text>
</comment>
<dbReference type="HOGENOM" id="CLU_013954_2_0_1"/>
<dbReference type="Pfam" id="PF09363">
    <property type="entry name" value="XFP_C"/>
    <property type="match status" value="1"/>
</dbReference>